<dbReference type="InterPro" id="IPR006158">
    <property type="entry name" value="Cobalamin-bd"/>
</dbReference>
<dbReference type="InterPro" id="IPR006638">
    <property type="entry name" value="Elp3/MiaA/NifB-like_rSAM"/>
</dbReference>
<feature type="domain" description="B12-binding" evidence="7">
    <location>
        <begin position="42"/>
        <end position="174"/>
    </location>
</feature>
<dbReference type="Gene3D" id="3.40.50.280">
    <property type="entry name" value="Cobalamin-binding domain"/>
    <property type="match status" value="1"/>
</dbReference>
<dbReference type="SUPFAM" id="SSF102114">
    <property type="entry name" value="Radical SAM enzymes"/>
    <property type="match status" value="1"/>
</dbReference>
<evidence type="ECO:0000256" key="3">
    <source>
        <dbReference type="ARBA" id="ARBA00022723"/>
    </source>
</evidence>
<dbReference type="AlphaFoldDB" id="A0A517ZQT3"/>
<evidence type="ECO:0000256" key="1">
    <source>
        <dbReference type="ARBA" id="ARBA00001966"/>
    </source>
</evidence>
<evidence type="ECO:0000256" key="5">
    <source>
        <dbReference type="ARBA" id="ARBA00023014"/>
    </source>
</evidence>
<name>A0A517ZQT3_9PLAN</name>
<feature type="domain" description="Radical SAM core" evidence="8">
    <location>
        <begin position="199"/>
        <end position="434"/>
    </location>
</feature>
<protein>
    <submittedName>
        <fullName evidence="9">Ribosomal protein S12 methylthiotransferase RimO</fullName>
        <ecNumber evidence="9">2.-.-.-</ecNumber>
    </submittedName>
</protein>
<keyword evidence="5" id="KW-0411">Iron-sulfur</keyword>
<keyword evidence="10" id="KW-1185">Reference proteome</keyword>
<evidence type="ECO:0000259" key="8">
    <source>
        <dbReference type="PROSITE" id="PS51918"/>
    </source>
</evidence>
<comment type="cofactor">
    <cofactor evidence="1">
        <name>[4Fe-4S] cluster</name>
        <dbReference type="ChEBI" id="CHEBI:49883"/>
    </cofactor>
</comment>
<dbReference type="GO" id="GO:0005829">
    <property type="term" value="C:cytosol"/>
    <property type="evidence" value="ECO:0007669"/>
    <property type="project" value="TreeGrafter"/>
</dbReference>
<dbReference type="PROSITE" id="PS51332">
    <property type="entry name" value="B12_BINDING"/>
    <property type="match status" value="1"/>
</dbReference>
<keyword evidence="9" id="KW-0689">Ribosomal protein</keyword>
<dbReference type="KEGG" id="sdyn:Mal52_33130"/>
<dbReference type="InterPro" id="IPR025288">
    <property type="entry name" value="DUF4080"/>
</dbReference>
<dbReference type="InterPro" id="IPR051198">
    <property type="entry name" value="BchE-like"/>
</dbReference>
<dbReference type="SFLD" id="SFLDS00029">
    <property type="entry name" value="Radical_SAM"/>
    <property type="match status" value="1"/>
</dbReference>
<dbReference type="Pfam" id="PF13311">
    <property type="entry name" value="DUF4080"/>
    <property type="match status" value="1"/>
</dbReference>
<dbReference type="GO" id="GO:0031419">
    <property type="term" value="F:cobalamin binding"/>
    <property type="evidence" value="ECO:0007669"/>
    <property type="project" value="InterPro"/>
</dbReference>
<dbReference type="InterPro" id="IPR058240">
    <property type="entry name" value="rSAM_sf"/>
</dbReference>
<dbReference type="Proteomes" id="UP000319383">
    <property type="component" value="Chromosome"/>
</dbReference>
<dbReference type="PROSITE" id="PS51918">
    <property type="entry name" value="RADICAL_SAM"/>
    <property type="match status" value="1"/>
</dbReference>
<dbReference type="SFLD" id="SFLDG01082">
    <property type="entry name" value="B12-binding_domain_containing"/>
    <property type="match status" value="1"/>
</dbReference>
<dbReference type="PANTHER" id="PTHR43409">
    <property type="entry name" value="ANAEROBIC MAGNESIUM-PROTOPORPHYRIN IX MONOMETHYL ESTER CYCLASE-RELATED"/>
    <property type="match status" value="1"/>
</dbReference>
<dbReference type="CDD" id="cd01335">
    <property type="entry name" value="Radical_SAM"/>
    <property type="match status" value="1"/>
</dbReference>
<evidence type="ECO:0000313" key="9">
    <source>
        <dbReference type="EMBL" id="QDU44827.1"/>
    </source>
</evidence>
<evidence type="ECO:0000256" key="2">
    <source>
        <dbReference type="ARBA" id="ARBA00022691"/>
    </source>
</evidence>
<dbReference type="InterPro" id="IPR007197">
    <property type="entry name" value="rSAM"/>
</dbReference>
<proteinExistence type="predicted"/>
<dbReference type="Gene3D" id="3.80.30.20">
    <property type="entry name" value="tm_1862 like domain"/>
    <property type="match status" value="1"/>
</dbReference>
<dbReference type="GO" id="GO:0005840">
    <property type="term" value="C:ribosome"/>
    <property type="evidence" value="ECO:0007669"/>
    <property type="project" value="UniProtKB-KW"/>
</dbReference>
<accession>A0A517ZQT3</accession>
<dbReference type="GO" id="GO:0046872">
    <property type="term" value="F:metal ion binding"/>
    <property type="evidence" value="ECO:0007669"/>
    <property type="project" value="UniProtKB-KW"/>
</dbReference>
<keyword evidence="2" id="KW-0949">S-adenosyl-L-methionine</keyword>
<dbReference type="EC" id="2.-.-.-" evidence="9"/>
<dbReference type="SMART" id="SM00729">
    <property type="entry name" value="Elp3"/>
    <property type="match status" value="1"/>
</dbReference>
<organism evidence="9 10">
    <name type="scientific">Symmachiella dynata</name>
    <dbReference type="NCBI Taxonomy" id="2527995"/>
    <lineage>
        <taxon>Bacteria</taxon>
        <taxon>Pseudomonadati</taxon>
        <taxon>Planctomycetota</taxon>
        <taxon>Planctomycetia</taxon>
        <taxon>Planctomycetales</taxon>
        <taxon>Planctomycetaceae</taxon>
        <taxon>Symmachiella</taxon>
    </lineage>
</organism>
<dbReference type="EMBL" id="CP036276">
    <property type="protein sequence ID" value="QDU44827.1"/>
    <property type="molecule type" value="Genomic_DNA"/>
</dbReference>
<feature type="region of interest" description="Disordered" evidence="6">
    <location>
        <begin position="529"/>
        <end position="548"/>
    </location>
</feature>
<keyword evidence="9" id="KW-0687">Ribonucleoprotein</keyword>
<evidence type="ECO:0000259" key="7">
    <source>
        <dbReference type="PROSITE" id="PS51332"/>
    </source>
</evidence>
<dbReference type="Pfam" id="PF02310">
    <property type="entry name" value="B12-binding"/>
    <property type="match status" value="1"/>
</dbReference>
<reference evidence="9 10" key="1">
    <citation type="submission" date="2019-02" db="EMBL/GenBank/DDBJ databases">
        <title>Deep-cultivation of Planctomycetes and their phenomic and genomic characterization uncovers novel biology.</title>
        <authorList>
            <person name="Wiegand S."/>
            <person name="Jogler M."/>
            <person name="Boedeker C."/>
            <person name="Pinto D."/>
            <person name="Vollmers J."/>
            <person name="Rivas-Marin E."/>
            <person name="Kohn T."/>
            <person name="Peeters S.H."/>
            <person name="Heuer A."/>
            <person name="Rast P."/>
            <person name="Oberbeckmann S."/>
            <person name="Bunk B."/>
            <person name="Jeske O."/>
            <person name="Meyerdierks A."/>
            <person name="Storesund J.E."/>
            <person name="Kallscheuer N."/>
            <person name="Luecker S."/>
            <person name="Lage O.M."/>
            <person name="Pohl T."/>
            <person name="Merkel B.J."/>
            <person name="Hornburger P."/>
            <person name="Mueller R.-W."/>
            <person name="Bruemmer F."/>
            <person name="Labrenz M."/>
            <person name="Spormann A.M."/>
            <person name="Op den Camp H."/>
            <person name="Overmann J."/>
            <person name="Amann R."/>
            <person name="Jetten M.S.M."/>
            <person name="Mascher T."/>
            <person name="Medema M.H."/>
            <person name="Devos D.P."/>
            <person name="Kaster A.-K."/>
            <person name="Ovreas L."/>
            <person name="Rohde M."/>
            <person name="Galperin M.Y."/>
            <person name="Jogler C."/>
        </authorList>
    </citation>
    <scope>NUCLEOTIDE SEQUENCE [LARGE SCALE GENOMIC DNA]</scope>
    <source>
        <strain evidence="9 10">Mal52</strain>
    </source>
</reference>
<keyword evidence="4" id="KW-0408">Iron</keyword>
<gene>
    <name evidence="9" type="primary">rimO_2</name>
    <name evidence="9" type="ORF">Mal52_33130</name>
</gene>
<sequence length="548" mass="62167">MSAVTLLSAEPKYAGALSAWLTAHQDSSGLTSTYSLEIVSMPEIILATLNARYWHAAFGLRYLLANMGPLQDKTEILEFGINDDSIEMLSRILADNPRIVGLGVYIWNVEPLTRLVAELKRVRPETIVVLGGPEVSYEAQGQAIVELADHVISGEADLAFPRLCTELLSGTSQPEKFIAAAVPPLDQIKLPYDLYTDEDITQRVIYVEASRGCPFTCEFCLSALEIPVRTFAVEDFLAAMQQLLDRGVRQFKFVDRTFNLNLRFSQAILQFFLDRYDPALFLHFEMIPDRLPDSLRELIQQFPPGALQFEIGVQTFNDDVGELISRRQDNDKLAKNFRFLREETGVHVHADLIVGLPGESVESFAAGFDRLVALDPQEIQVGLLKRLRGTPIVRHDEPYDMVYSPHAPYEILSTGLIDFEEIHQLRRFSRYWDLVSNSGNFVQTRKLLWSDGQSPYQVFRQLSEWLFATENRAHGISLQRLAELLFQFLTEELGRPEDVVAQNIWADYTRGGRSDRPAFLRRFDLPSVGKKRGRSSALPSRQSRHVEV</sequence>
<dbReference type="GO" id="GO:0051536">
    <property type="term" value="F:iron-sulfur cluster binding"/>
    <property type="evidence" value="ECO:0007669"/>
    <property type="project" value="UniProtKB-KW"/>
</dbReference>
<evidence type="ECO:0000256" key="6">
    <source>
        <dbReference type="SAM" id="MobiDB-lite"/>
    </source>
</evidence>
<keyword evidence="3" id="KW-0479">Metal-binding</keyword>
<evidence type="ECO:0000256" key="4">
    <source>
        <dbReference type="ARBA" id="ARBA00023004"/>
    </source>
</evidence>
<evidence type="ECO:0000313" key="10">
    <source>
        <dbReference type="Proteomes" id="UP000319383"/>
    </source>
</evidence>
<dbReference type="InterPro" id="IPR023404">
    <property type="entry name" value="rSAM_horseshoe"/>
</dbReference>
<dbReference type="Pfam" id="PF04055">
    <property type="entry name" value="Radical_SAM"/>
    <property type="match status" value="1"/>
</dbReference>
<dbReference type="PANTHER" id="PTHR43409:SF16">
    <property type="entry name" value="SLR0320 PROTEIN"/>
    <property type="match status" value="1"/>
</dbReference>
<dbReference type="GO" id="GO:0016740">
    <property type="term" value="F:transferase activity"/>
    <property type="evidence" value="ECO:0007669"/>
    <property type="project" value="UniProtKB-KW"/>
</dbReference>
<keyword evidence="9" id="KW-0808">Transferase</keyword>